<dbReference type="RefSeq" id="WP_104076872.1">
    <property type="nucleotide sequence ID" value="NZ_CP062178.1"/>
</dbReference>
<keyword evidence="3" id="KW-1185">Reference proteome</keyword>
<evidence type="ECO:0000313" key="3">
    <source>
        <dbReference type="Proteomes" id="UP000243096"/>
    </source>
</evidence>
<organism evidence="2 3">
    <name type="scientific">Mycetohabitans endofungorum</name>
    <dbReference type="NCBI Taxonomy" id="417203"/>
    <lineage>
        <taxon>Bacteria</taxon>
        <taxon>Pseudomonadati</taxon>
        <taxon>Pseudomonadota</taxon>
        <taxon>Betaproteobacteria</taxon>
        <taxon>Burkholderiales</taxon>
        <taxon>Burkholderiaceae</taxon>
        <taxon>Mycetohabitans</taxon>
    </lineage>
</organism>
<name>A0A2P5KCR5_9BURK</name>
<dbReference type="EMBL" id="PRDW01000003">
    <property type="protein sequence ID" value="PPB84503.1"/>
    <property type="molecule type" value="Genomic_DNA"/>
</dbReference>
<accession>A0A2P5KCR5</accession>
<dbReference type="Proteomes" id="UP000243096">
    <property type="component" value="Unassembled WGS sequence"/>
</dbReference>
<sequence length="84" mass="9276">MNSLSGASDQGATILDYLDHHVTVTAQRNARGAWVSQVQITRDGNPVQFDMPQEATPEWLTADEAMRAGLERARLLIERRRGAG</sequence>
<feature type="domain" description="DUF6566" evidence="1">
    <location>
        <begin position="13"/>
        <end position="80"/>
    </location>
</feature>
<reference evidence="2 3" key="1">
    <citation type="submission" date="2018-01" db="EMBL/GenBank/DDBJ databases">
        <title>Genomic Encyclopedia of Type Strains, Phase III (KMG-III): the genomes of soil and plant-associated and newly described type strains.</title>
        <authorList>
            <person name="Whitman W."/>
        </authorList>
    </citation>
    <scope>NUCLEOTIDE SEQUENCE [LARGE SCALE GENOMIC DNA]</scope>
    <source>
        <strain evidence="2 3">HKI456</strain>
    </source>
</reference>
<gene>
    <name evidence="2" type="ORF">B0O95_103194</name>
</gene>
<dbReference type="OrthoDB" id="8928268at2"/>
<comment type="caution">
    <text evidence="2">The sequence shown here is derived from an EMBL/GenBank/DDBJ whole genome shotgun (WGS) entry which is preliminary data.</text>
</comment>
<evidence type="ECO:0000313" key="2">
    <source>
        <dbReference type="EMBL" id="PPB84503.1"/>
    </source>
</evidence>
<dbReference type="AlphaFoldDB" id="A0A2P5KCR5"/>
<evidence type="ECO:0000259" key="1">
    <source>
        <dbReference type="Pfam" id="PF20204"/>
    </source>
</evidence>
<proteinExistence type="predicted"/>
<protein>
    <recommendedName>
        <fullName evidence="1">DUF6566 domain-containing protein</fullName>
    </recommendedName>
</protein>
<dbReference type="Pfam" id="PF20204">
    <property type="entry name" value="DUF6566"/>
    <property type="match status" value="1"/>
</dbReference>
<dbReference type="InterPro" id="IPR046696">
    <property type="entry name" value="DUF6566"/>
</dbReference>